<evidence type="ECO:0000256" key="2">
    <source>
        <dbReference type="ARBA" id="ARBA00022448"/>
    </source>
</evidence>
<keyword evidence="6 10" id="KW-1133">Transmembrane helix</keyword>
<gene>
    <name evidence="11" type="ORF">METZ01_LOCUS124919</name>
</gene>
<dbReference type="InterPro" id="IPR048279">
    <property type="entry name" value="MdtK-like"/>
</dbReference>
<feature type="transmembrane region" description="Helical" evidence="10">
    <location>
        <begin position="188"/>
        <end position="206"/>
    </location>
</feature>
<dbReference type="GO" id="GO:0015297">
    <property type="term" value="F:antiporter activity"/>
    <property type="evidence" value="ECO:0007669"/>
    <property type="project" value="UniProtKB-KW"/>
</dbReference>
<keyword evidence="3" id="KW-0050">Antiport</keyword>
<sequence>MLALAVPMVLTELGWMSMSTVDVLMVGPLGPESIGAVGVGSMLFLALAVFGIGILLGLDSLISQAFGAKKLDECRRWLLHGIVMSVCLALPLMLLVWLGLPFLDLWGFSAEVLRLTGPYLEIITWSTWPLLLYVALRRYLQAMGVVKPIMFTLLSANLINILANWVLIHGHFGAPALGVNGAGWATCISRLYMAISLVVAVFLHDAKSGHLFRQTAFRIELHRMWQLLRLGLPAAIQVTLEVGVFSASTALAGKLPAIALAAHQIVLNMASITFMVPLGMASAAAVRVGHAVGRIDPAGASRAAWTAVMLGVVFMAGAAALFLLVPAPLMRLFTTDATVITTGVSLLFVAAIMQMVDGLQGVLTGVFRGVGDTRTPMLWNLAGHWCLGLPLGYSLCFLWGVGVIGLWIGLSTGLAVVALILLAVWTNRARGLANWLSSDVRKS</sequence>
<dbReference type="InterPro" id="IPR050222">
    <property type="entry name" value="MATE_MdtK"/>
</dbReference>
<name>A0A381Y524_9ZZZZ</name>
<dbReference type="GO" id="GO:0042910">
    <property type="term" value="F:xenobiotic transmembrane transporter activity"/>
    <property type="evidence" value="ECO:0007669"/>
    <property type="project" value="InterPro"/>
</dbReference>
<evidence type="ECO:0000256" key="1">
    <source>
        <dbReference type="ARBA" id="ARBA00004651"/>
    </source>
</evidence>
<dbReference type="AlphaFoldDB" id="A0A381Y524"/>
<feature type="transmembrane region" description="Helical" evidence="10">
    <location>
        <begin position="34"/>
        <end position="56"/>
    </location>
</feature>
<dbReference type="Pfam" id="PF01554">
    <property type="entry name" value="MatE"/>
    <property type="match status" value="2"/>
</dbReference>
<keyword evidence="5 10" id="KW-0812">Transmembrane</keyword>
<dbReference type="NCBIfam" id="TIGR00797">
    <property type="entry name" value="matE"/>
    <property type="match status" value="1"/>
</dbReference>
<dbReference type="GO" id="GO:0005886">
    <property type="term" value="C:plasma membrane"/>
    <property type="evidence" value="ECO:0007669"/>
    <property type="project" value="UniProtKB-SubCell"/>
</dbReference>
<evidence type="ECO:0000313" key="11">
    <source>
        <dbReference type="EMBL" id="SVA72065.1"/>
    </source>
</evidence>
<feature type="transmembrane region" description="Helical" evidence="10">
    <location>
        <begin position="148"/>
        <end position="168"/>
    </location>
</feature>
<evidence type="ECO:0000256" key="4">
    <source>
        <dbReference type="ARBA" id="ARBA00022475"/>
    </source>
</evidence>
<evidence type="ECO:0000256" key="6">
    <source>
        <dbReference type="ARBA" id="ARBA00022989"/>
    </source>
</evidence>
<feature type="transmembrane region" description="Helical" evidence="10">
    <location>
        <begin position="118"/>
        <end position="136"/>
    </location>
</feature>
<organism evidence="11">
    <name type="scientific">marine metagenome</name>
    <dbReference type="NCBI Taxonomy" id="408172"/>
    <lineage>
        <taxon>unclassified sequences</taxon>
        <taxon>metagenomes</taxon>
        <taxon>ecological metagenomes</taxon>
    </lineage>
</organism>
<evidence type="ECO:0000256" key="8">
    <source>
        <dbReference type="ARBA" id="ARBA00023136"/>
    </source>
</evidence>
<dbReference type="InterPro" id="IPR002528">
    <property type="entry name" value="MATE_fam"/>
</dbReference>
<dbReference type="PANTHER" id="PTHR43298:SF2">
    <property type="entry name" value="FMN_FAD EXPORTER YEEO-RELATED"/>
    <property type="match status" value="1"/>
</dbReference>
<feature type="transmembrane region" description="Helical" evidence="10">
    <location>
        <begin position="337"/>
        <end position="356"/>
    </location>
</feature>
<dbReference type="CDD" id="cd13131">
    <property type="entry name" value="MATE_NorM_like"/>
    <property type="match status" value="1"/>
</dbReference>
<evidence type="ECO:0000256" key="5">
    <source>
        <dbReference type="ARBA" id="ARBA00022692"/>
    </source>
</evidence>
<dbReference type="PIRSF" id="PIRSF006603">
    <property type="entry name" value="DinF"/>
    <property type="match status" value="1"/>
</dbReference>
<evidence type="ECO:0000256" key="10">
    <source>
        <dbReference type="SAM" id="Phobius"/>
    </source>
</evidence>
<evidence type="ECO:0000256" key="3">
    <source>
        <dbReference type="ARBA" id="ARBA00022449"/>
    </source>
</evidence>
<accession>A0A381Y524</accession>
<comment type="subcellular location">
    <subcellularLocation>
        <location evidence="1">Cell membrane</location>
        <topology evidence="1">Multi-pass membrane protein</topology>
    </subcellularLocation>
</comment>
<feature type="transmembrane region" description="Helical" evidence="10">
    <location>
        <begin position="406"/>
        <end position="425"/>
    </location>
</feature>
<keyword evidence="2" id="KW-0813">Transport</keyword>
<keyword evidence="8 10" id="KW-0472">Membrane</keyword>
<feature type="transmembrane region" description="Helical" evidence="10">
    <location>
        <begin position="77"/>
        <end position="98"/>
    </location>
</feature>
<keyword evidence="7" id="KW-0406">Ion transport</keyword>
<dbReference type="EMBL" id="UINC01017396">
    <property type="protein sequence ID" value="SVA72065.1"/>
    <property type="molecule type" value="Genomic_DNA"/>
</dbReference>
<reference evidence="11" key="1">
    <citation type="submission" date="2018-05" db="EMBL/GenBank/DDBJ databases">
        <authorList>
            <person name="Lanie J.A."/>
            <person name="Ng W.-L."/>
            <person name="Kazmierczak K.M."/>
            <person name="Andrzejewski T.M."/>
            <person name="Davidsen T.M."/>
            <person name="Wayne K.J."/>
            <person name="Tettelin H."/>
            <person name="Glass J.I."/>
            <person name="Rusch D."/>
            <person name="Podicherti R."/>
            <person name="Tsui H.-C.T."/>
            <person name="Winkler M.E."/>
        </authorList>
    </citation>
    <scope>NUCLEOTIDE SEQUENCE</scope>
</reference>
<evidence type="ECO:0000256" key="7">
    <source>
        <dbReference type="ARBA" id="ARBA00023065"/>
    </source>
</evidence>
<feature type="transmembrane region" description="Helical" evidence="10">
    <location>
        <begin position="265"/>
        <end position="286"/>
    </location>
</feature>
<keyword evidence="4" id="KW-1003">Cell membrane</keyword>
<protein>
    <recommendedName>
        <fullName evidence="9">Multidrug-efflux transporter</fullName>
    </recommendedName>
</protein>
<evidence type="ECO:0000256" key="9">
    <source>
        <dbReference type="ARBA" id="ARBA00031636"/>
    </source>
</evidence>
<dbReference type="PANTHER" id="PTHR43298">
    <property type="entry name" value="MULTIDRUG RESISTANCE PROTEIN NORM-RELATED"/>
    <property type="match status" value="1"/>
</dbReference>
<feature type="transmembrane region" description="Helical" evidence="10">
    <location>
        <begin position="307"/>
        <end position="325"/>
    </location>
</feature>
<dbReference type="GO" id="GO:0006811">
    <property type="term" value="P:monoatomic ion transport"/>
    <property type="evidence" value="ECO:0007669"/>
    <property type="project" value="UniProtKB-KW"/>
</dbReference>
<proteinExistence type="predicted"/>